<reference evidence="2" key="1">
    <citation type="journal article" date="2020" name="bioRxiv">
        <title>Comparative genomics of Chlamydomonas.</title>
        <authorList>
            <person name="Craig R.J."/>
            <person name="Hasan A.R."/>
            <person name="Ness R.W."/>
            <person name="Keightley P.D."/>
        </authorList>
    </citation>
    <scope>NUCLEOTIDE SEQUENCE</scope>
    <source>
        <strain evidence="2">SAG 7.73</strain>
    </source>
</reference>
<evidence type="ECO:0000256" key="1">
    <source>
        <dbReference type="SAM" id="MobiDB-lite"/>
    </source>
</evidence>
<feature type="compositionally biased region" description="Gly residues" evidence="1">
    <location>
        <begin position="144"/>
        <end position="156"/>
    </location>
</feature>
<gene>
    <name evidence="2" type="ORF">HXX76_012821</name>
</gene>
<dbReference type="OrthoDB" id="552057at2759"/>
<keyword evidence="3" id="KW-1185">Reference proteome</keyword>
<name>A0A835VV84_CHLIN</name>
<evidence type="ECO:0000313" key="3">
    <source>
        <dbReference type="Proteomes" id="UP000650467"/>
    </source>
</evidence>
<dbReference type="AlphaFoldDB" id="A0A835VV84"/>
<feature type="region of interest" description="Disordered" evidence="1">
    <location>
        <begin position="133"/>
        <end position="178"/>
    </location>
</feature>
<accession>A0A835VV84</accession>
<comment type="caution">
    <text evidence="2">The sequence shown here is derived from an EMBL/GenBank/DDBJ whole genome shotgun (WGS) entry which is preliminary data.</text>
</comment>
<dbReference type="EMBL" id="JAEHOC010000045">
    <property type="protein sequence ID" value="KAG2426764.1"/>
    <property type="molecule type" value="Genomic_DNA"/>
</dbReference>
<organism evidence="2 3">
    <name type="scientific">Chlamydomonas incerta</name>
    <dbReference type="NCBI Taxonomy" id="51695"/>
    <lineage>
        <taxon>Eukaryota</taxon>
        <taxon>Viridiplantae</taxon>
        <taxon>Chlorophyta</taxon>
        <taxon>core chlorophytes</taxon>
        <taxon>Chlorophyceae</taxon>
        <taxon>CS clade</taxon>
        <taxon>Chlamydomonadales</taxon>
        <taxon>Chlamydomonadaceae</taxon>
        <taxon>Chlamydomonas</taxon>
    </lineage>
</organism>
<protein>
    <submittedName>
        <fullName evidence="2">Uncharacterized protein</fullName>
    </submittedName>
</protein>
<evidence type="ECO:0000313" key="2">
    <source>
        <dbReference type="EMBL" id="KAG2426764.1"/>
    </source>
</evidence>
<proteinExistence type="predicted"/>
<dbReference type="Proteomes" id="UP000650467">
    <property type="component" value="Unassembled WGS sequence"/>
</dbReference>
<sequence>MQHFEAVPVEEVSLESPTGQLGSPMIVPPSEEVVAAASSLLGWQAQQGFMSADEATSALRSGPRGANDAPACSAARASSSRYSLGCGNAATGAMARKVLSYDPAIGRNGAFYFVDVDSPPDSDVVPAGRSAVVPPVRDQNSAGSGVGHAPGQGGMCTPGSAAASGTQEVRRGGTGQHTAATIGSARARPSAILACTGYGG</sequence>
<feature type="region of interest" description="Disordered" evidence="1">
    <location>
        <begin position="1"/>
        <end position="21"/>
    </location>
</feature>